<feature type="signal peptide" evidence="1">
    <location>
        <begin position="1"/>
        <end position="22"/>
    </location>
</feature>
<dbReference type="EMBL" id="JAPDRL010000015">
    <property type="protein sequence ID" value="KAJ9666943.1"/>
    <property type="molecule type" value="Genomic_DNA"/>
</dbReference>
<keyword evidence="1" id="KW-0732">Signal</keyword>
<evidence type="ECO:0000313" key="2">
    <source>
        <dbReference type="EMBL" id="KAJ9666943.1"/>
    </source>
</evidence>
<keyword evidence="3" id="KW-1185">Reference proteome</keyword>
<evidence type="ECO:0000313" key="3">
    <source>
        <dbReference type="Proteomes" id="UP001172684"/>
    </source>
</evidence>
<feature type="chain" id="PRO_5045831982" evidence="1">
    <location>
        <begin position="23"/>
        <end position="254"/>
    </location>
</feature>
<organism evidence="2 3">
    <name type="scientific">Coniosporium apollinis</name>
    <dbReference type="NCBI Taxonomy" id="61459"/>
    <lineage>
        <taxon>Eukaryota</taxon>
        <taxon>Fungi</taxon>
        <taxon>Dikarya</taxon>
        <taxon>Ascomycota</taxon>
        <taxon>Pezizomycotina</taxon>
        <taxon>Dothideomycetes</taxon>
        <taxon>Dothideomycetes incertae sedis</taxon>
        <taxon>Coniosporium</taxon>
    </lineage>
</organism>
<proteinExistence type="predicted"/>
<accession>A0ABQ9NYA8</accession>
<sequence>MHTTTFASILSVSVCLIALAHAAPFPAPAWKECSAGQFYTDCQATGWAGCCTVDACSRPWCPDYPQGVLPGGTTVKTPPEKNPGPVDTTGPKPYPFCPRVTGLVQSEYHCYNNGFNGYCSSDPCAISWCPDYEPKTCTPVKNIPKKPACSSKVSELSQGYFVCPGNNFEGYCSSDPCALSWCPDYKHNTCTPVNAAPALPSCGSPGRQYVCASNGFNGLCSVDACNLPWCPDYQHGTYKPLAMNPSTNGSAACS</sequence>
<reference evidence="2" key="1">
    <citation type="submission" date="2022-10" db="EMBL/GenBank/DDBJ databases">
        <title>Culturing micro-colonial fungi from biological soil crusts in the Mojave desert and describing Neophaeococcomyces mojavensis, and introducing the new genera and species Taxawa tesnikishii.</title>
        <authorList>
            <person name="Kurbessoian T."/>
            <person name="Stajich J.E."/>
        </authorList>
    </citation>
    <scope>NUCLEOTIDE SEQUENCE</scope>
    <source>
        <strain evidence="2">TK_1</strain>
    </source>
</reference>
<protein>
    <submittedName>
        <fullName evidence="2">Uncharacterized protein</fullName>
    </submittedName>
</protein>
<dbReference type="Proteomes" id="UP001172684">
    <property type="component" value="Unassembled WGS sequence"/>
</dbReference>
<gene>
    <name evidence="2" type="ORF">H2201_002776</name>
</gene>
<comment type="caution">
    <text evidence="2">The sequence shown here is derived from an EMBL/GenBank/DDBJ whole genome shotgun (WGS) entry which is preliminary data.</text>
</comment>
<evidence type="ECO:0000256" key="1">
    <source>
        <dbReference type="SAM" id="SignalP"/>
    </source>
</evidence>
<name>A0ABQ9NYA8_9PEZI</name>